<gene>
    <name evidence="1" type="ORF">GSTUAT00002072001</name>
</gene>
<evidence type="ECO:0000313" key="1">
    <source>
        <dbReference type="EMBL" id="CUS13861.1"/>
    </source>
</evidence>
<keyword evidence="2" id="KW-1185">Reference proteome</keyword>
<reference evidence="1" key="1">
    <citation type="submission" date="2015-10" db="EMBL/GenBank/DDBJ databases">
        <authorList>
            <person name="Regsiter A."/>
            <person name="william w."/>
        </authorList>
    </citation>
    <scope>NUCLEOTIDE SEQUENCE</scope>
    <source>
        <strain evidence="1">Montdore</strain>
    </source>
</reference>
<evidence type="ECO:0000313" key="2">
    <source>
        <dbReference type="Proteomes" id="UP001412239"/>
    </source>
</evidence>
<sequence length="97" mass="10978">MLLNTRNYGGGDPMVADMRAIVPIHNAGDERVRKNIKHREVCRGSEKRVQVLSSSNSAQSLRRCFVNCYQVPFDCCECTTDSCEKKIEYVIALYCGK</sequence>
<organism evidence="1 2">
    <name type="scientific">Tuber aestivum</name>
    <name type="common">summer truffle</name>
    <dbReference type="NCBI Taxonomy" id="59557"/>
    <lineage>
        <taxon>Eukaryota</taxon>
        <taxon>Fungi</taxon>
        <taxon>Dikarya</taxon>
        <taxon>Ascomycota</taxon>
        <taxon>Pezizomycotina</taxon>
        <taxon>Pezizomycetes</taxon>
        <taxon>Pezizales</taxon>
        <taxon>Tuberaceae</taxon>
        <taxon>Tuber</taxon>
    </lineage>
</organism>
<dbReference type="Proteomes" id="UP001412239">
    <property type="component" value="Unassembled WGS sequence"/>
</dbReference>
<name>A0A292Q452_9PEZI</name>
<feature type="non-terminal residue" evidence="1">
    <location>
        <position position="1"/>
    </location>
</feature>
<dbReference type="EMBL" id="LN890966">
    <property type="protein sequence ID" value="CUS13861.1"/>
    <property type="molecule type" value="Genomic_DNA"/>
</dbReference>
<dbReference type="AlphaFoldDB" id="A0A292Q452"/>
<protein>
    <submittedName>
        <fullName evidence="1">Uncharacterized protein</fullName>
    </submittedName>
</protein>
<accession>A0A292Q452</accession>
<proteinExistence type="predicted"/>